<evidence type="ECO:0000313" key="2">
    <source>
        <dbReference type="EMBL" id="KFB71585.1"/>
    </source>
</evidence>
<dbReference type="EMBL" id="JDVG02000523">
    <property type="protein sequence ID" value="KFB71585.1"/>
    <property type="molecule type" value="Genomic_DNA"/>
</dbReference>
<comment type="caution">
    <text evidence="2">The sequence shown here is derived from an EMBL/GenBank/DDBJ whole genome shotgun (WGS) entry which is preliminary data.</text>
</comment>
<accession>A0A080LV91</accession>
<feature type="region of interest" description="Disordered" evidence="1">
    <location>
        <begin position="267"/>
        <end position="288"/>
    </location>
</feature>
<organism evidence="2 3">
    <name type="scientific">Candidatus Accumulibacter phosphatis</name>
    <dbReference type="NCBI Taxonomy" id="327160"/>
    <lineage>
        <taxon>Bacteria</taxon>
        <taxon>Pseudomonadati</taxon>
        <taxon>Pseudomonadota</taxon>
        <taxon>Betaproteobacteria</taxon>
        <taxon>Candidatus Accumulibacter</taxon>
    </lineage>
</organism>
<gene>
    <name evidence="2" type="ORF">AW09_003270</name>
</gene>
<evidence type="ECO:0000256" key="1">
    <source>
        <dbReference type="SAM" id="MobiDB-lite"/>
    </source>
</evidence>
<evidence type="ECO:0000313" key="3">
    <source>
        <dbReference type="Proteomes" id="UP000020077"/>
    </source>
</evidence>
<name>A0A080LV91_9PROT</name>
<sequence>MKLTALRANNPVAVMAAYGALRLLPGARLRWVGPYPELDWEADVIDFLAERLQSRLTAPEVTLIDDPRKIDGAKGYRQLGSQMPSEWLVAYAAETAGGLRPTGLRLLGGRHQFIANARAIMASLLKQNVRLKLQEGLIGPWRYDDRGLQAWGWDAAARIDAAASANAVTSAPKFGVLGAYWLAWESLPLWPMVNGRTVGMDRHHHWVYPTCAEWLGLDSLRALILGAERLDDRESTTLGVSRWRAERIGSSDYGGVLGWAKPLSPRTPSGRGNAGGFAHLDTSEVSIA</sequence>
<dbReference type="Proteomes" id="UP000020077">
    <property type="component" value="Unassembled WGS sequence"/>
</dbReference>
<reference evidence="2 3" key="1">
    <citation type="submission" date="2014-02" db="EMBL/GenBank/DDBJ databases">
        <title>Expanding our view of genomic diversity in Candidatus Accumulibacter clades.</title>
        <authorList>
            <person name="Skennerton C.T."/>
            <person name="Barr J.J."/>
            <person name="Slater F.R."/>
            <person name="Bond P.L."/>
            <person name="Tyson G.W."/>
        </authorList>
    </citation>
    <scope>NUCLEOTIDE SEQUENCE [LARGE SCALE GENOMIC DNA]</scope>
    <source>
        <strain evidence="3">BA-91</strain>
    </source>
</reference>
<protein>
    <submittedName>
        <fullName evidence="2">Uncharacterized protein</fullName>
    </submittedName>
</protein>
<proteinExistence type="predicted"/>
<dbReference type="AlphaFoldDB" id="A0A080LV91"/>